<feature type="non-terminal residue" evidence="2">
    <location>
        <position position="112"/>
    </location>
</feature>
<reference evidence="2 3" key="1">
    <citation type="journal article" date="2016" name="Sci. Rep.">
        <title>Metabolic traits of an uncultured archaeal lineage -MSBL1- from brine pools of the Red Sea.</title>
        <authorList>
            <person name="Mwirichia R."/>
            <person name="Alam I."/>
            <person name="Rashid M."/>
            <person name="Vinu M."/>
            <person name="Ba-Alawi W."/>
            <person name="Anthony Kamau A."/>
            <person name="Kamanda Ngugi D."/>
            <person name="Goker M."/>
            <person name="Klenk H.P."/>
            <person name="Bajic V."/>
            <person name="Stingl U."/>
        </authorList>
    </citation>
    <scope>NUCLEOTIDE SEQUENCE [LARGE SCALE GENOMIC DNA]</scope>
    <source>
        <strain evidence="2">SCGC-AAA259B11</strain>
    </source>
</reference>
<protein>
    <submittedName>
        <fullName evidence="2">Uncharacterized protein</fullName>
    </submittedName>
</protein>
<evidence type="ECO:0000256" key="1">
    <source>
        <dbReference type="SAM" id="MobiDB-lite"/>
    </source>
</evidence>
<dbReference type="Proteomes" id="UP000070184">
    <property type="component" value="Unassembled WGS sequence"/>
</dbReference>
<name>A0A133U2T0_9EURY</name>
<feature type="region of interest" description="Disordered" evidence="1">
    <location>
        <begin position="1"/>
        <end position="22"/>
    </location>
</feature>
<gene>
    <name evidence="2" type="ORF">AKJ61_04815</name>
</gene>
<dbReference type="EMBL" id="LHXK01000115">
    <property type="protein sequence ID" value="KXA88489.1"/>
    <property type="molecule type" value="Genomic_DNA"/>
</dbReference>
<comment type="caution">
    <text evidence="2">The sequence shown here is derived from an EMBL/GenBank/DDBJ whole genome shotgun (WGS) entry which is preliminary data.</text>
</comment>
<proteinExistence type="predicted"/>
<sequence length="112" mass="12809">MTRTDPGPEPRPGRVLRDEPPARLEQYRAGRATLDLASGDFHLSHADGRTVLLAVAPTPADNQVVREEGSFERWSRKKWGVFLERAEKFDRSDLLRELDELKVSVIDERISR</sequence>
<accession>A0A133U2T0</accession>
<evidence type="ECO:0000313" key="3">
    <source>
        <dbReference type="Proteomes" id="UP000070184"/>
    </source>
</evidence>
<dbReference type="AlphaFoldDB" id="A0A133U2T0"/>
<evidence type="ECO:0000313" key="2">
    <source>
        <dbReference type="EMBL" id="KXA88489.1"/>
    </source>
</evidence>
<organism evidence="2 3">
    <name type="scientific">candidate division MSBL1 archaeon SCGC-AAA259B11</name>
    <dbReference type="NCBI Taxonomy" id="1698260"/>
    <lineage>
        <taxon>Archaea</taxon>
        <taxon>Methanobacteriati</taxon>
        <taxon>Methanobacteriota</taxon>
        <taxon>candidate division MSBL1</taxon>
    </lineage>
</organism>
<keyword evidence="3" id="KW-1185">Reference proteome</keyword>